<dbReference type="PROSITE" id="PS51379">
    <property type="entry name" value="4FE4S_FER_2"/>
    <property type="match status" value="4"/>
</dbReference>
<dbReference type="PANTHER" id="PTHR43498">
    <property type="entry name" value="FERREDOXIN:COB-COM HETERODISULFIDE REDUCTASE SUBUNIT A"/>
    <property type="match status" value="1"/>
</dbReference>
<dbReference type="SUPFAM" id="SSF46548">
    <property type="entry name" value="alpha-helical ferredoxin"/>
    <property type="match status" value="1"/>
</dbReference>
<evidence type="ECO:0000256" key="1">
    <source>
        <dbReference type="ARBA" id="ARBA00001974"/>
    </source>
</evidence>
<protein>
    <submittedName>
        <fullName evidence="11">FAD-dependent oxidoreductase</fullName>
    </submittedName>
</protein>
<evidence type="ECO:0000256" key="7">
    <source>
        <dbReference type="ARBA" id="ARBA00023004"/>
    </source>
</evidence>
<dbReference type="Proteomes" id="UP000807825">
    <property type="component" value="Unassembled WGS sequence"/>
</dbReference>
<keyword evidence="5" id="KW-0285">Flavoprotein</keyword>
<proteinExistence type="inferred from homology"/>
<organism evidence="11 12">
    <name type="scientific">Desulfomonile tiedjei</name>
    <dbReference type="NCBI Taxonomy" id="2358"/>
    <lineage>
        <taxon>Bacteria</taxon>
        <taxon>Pseudomonadati</taxon>
        <taxon>Thermodesulfobacteriota</taxon>
        <taxon>Desulfomonilia</taxon>
        <taxon>Desulfomonilales</taxon>
        <taxon>Desulfomonilaceae</taxon>
        <taxon>Desulfomonile</taxon>
    </lineage>
</organism>
<keyword evidence="4" id="KW-0479">Metal-binding</keyword>
<comment type="similarity">
    <text evidence="2">Belongs to the HdrA family.</text>
</comment>
<evidence type="ECO:0000256" key="4">
    <source>
        <dbReference type="ARBA" id="ARBA00022723"/>
    </source>
</evidence>
<evidence type="ECO:0000256" key="6">
    <source>
        <dbReference type="ARBA" id="ARBA00023002"/>
    </source>
</evidence>
<dbReference type="InterPro" id="IPR017900">
    <property type="entry name" value="4Fe4S_Fe_S_CS"/>
</dbReference>
<evidence type="ECO:0000313" key="12">
    <source>
        <dbReference type="Proteomes" id="UP000807825"/>
    </source>
</evidence>
<dbReference type="Pfam" id="PF12838">
    <property type="entry name" value="Fer4_7"/>
    <property type="match status" value="1"/>
</dbReference>
<dbReference type="PRINTS" id="PR00419">
    <property type="entry name" value="ADXRDTASE"/>
</dbReference>
<comment type="cofactor">
    <cofactor evidence="1">
        <name>FAD</name>
        <dbReference type="ChEBI" id="CHEBI:57692"/>
    </cofactor>
</comment>
<dbReference type="InterPro" id="IPR009051">
    <property type="entry name" value="Helical_ferredxn"/>
</dbReference>
<dbReference type="EMBL" id="JACRDE010000399">
    <property type="protein sequence ID" value="MBI5250878.1"/>
    <property type="molecule type" value="Genomic_DNA"/>
</dbReference>
<evidence type="ECO:0000256" key="3">
    <source>
        <dbReference type="ARBA" id="ARBA00022485"/>
    </source>
</evidence>
<dbReference type="PANTHER" id="PTHR43498:SF1">
    <property type="entry name" value="COB--COM HETERODISULFIDE REDUCTASE IRON-SULFUR SUBUNIT A"/>
    <property type="match status" value="1"/>
</dbReference>
<evidence type="ECO:0000256" key="9">
    <source>
        <dbReference type="SAM" id="MobiDB-lite"/>
    </source>
</evidence>
<dbReference type="Gene3D" id="3.30.70.20">
    <property type="match status" value="1"/>
</dbReference>
<feature type="region of interest" description="Disordered" evidence="9">
    <location>
        <begin position="576"/>
        <end position="595"/>
    </location>
</feature>
<dbReference type="Pfam" id="PF14691">
    <property type="entry name" value="Fer4_20"/>
    <property type="match status" value="1"/>
</dbReference>
<dbReference type="InterPro" id="IPR023753">
    <property type="entry name" value="FAD/NAD-binding_dom"/>
</dbReference>
<evidence type="ECO:0000256" key="5">
    <source>
        <dbReference type="ARBA" id="ARBA00022827"/>
    </source>
</evidence>
<comment type="caution">
    <text evidence="11">The sequence shown here is derived from an EMBL/GenBank/DDBJ whole genome shotgun (WGS) entry which is preliminary data.</text>
</comment>
<feature type="domain" description="4Fe-4S ferredoxin-type" evidence="10">
    <location>
        <begin position="1404"/>
        <end position="1433"/>
    </location>
</feature>
<feature type="domain" description="4Fe-4S ferredoxin-type" evidence="10">
    <location>
        <begin position="101"/>
        <end position="131"/>
    </location>
</feature>
<evidence type="ECO:0000256" key="8">
    <source>
        <dbReference type="ARBA" id="ARBA00023014"/>
    </source>
</evidence>
<dbReference type="PROSITE" id="PS00198">
    <property type="entry name" value="4FE4S_FER_1"/>
    <property type="match status" value="3"/>
</dbReference>
<dbReference type="Gene3D" id="1.10.1060.10">
    <property type="entry name" value="Alpha-helical ferredoxin"/>
    <property type="match status" value="2"/>
</dbReference>
<sequence length="1481" mass="161409">MNNSDKIGSVMVVGGGIGGIQASLDLAESGFKVYLVENQTGIGGRMAQLDKTFPTNDCSTCIFSPKMLQAAQNPNIEILSYSEVEEVRGWEGHFKVVVRQKTRYVLPDRCKGCGDCAAACPVRLPNQFDQNMSDRAAIYRLFPQTVPQTFVIEKADRPPCVQACPAHVNVQAYVQLISQGKYYEALELIYEKVPLPGVLGRVCPHPCENACRRGEKDQPVSVCALKRFVADQSDYSILRHPKITPREEKVAVVGSGPAGLSAAYYLALEGFQVTIFEAAAVLGGWLRLGIPEYRLPRTVLEKDIQHILSLGISLRTNATLGVDFTLEDLKVQGFKATFLAVGCQKGEPLPIPGAYTEGVIQGVNLLRDVALGVHTGGIERAAVIGGGNVAMDASRTLLRLGAGRVTVLYRRSLQEMPASQEEIEAALAEGVTIQYQAIPLVIRSARGRVSGITWGKAELGEPDESGRRKPILIEGSESVLEADTIVLAIGQMIDPDLWRRLPGIGRTDRDTIHVNKTTGSTIVDGVFAHDVFAAGDAATEPATVVEAIAGGREAAQSISRYLKGEDMTAGRQQEFPVNPKYRPIPDGRPRTRTRGPALPVAERKNFQEVELGLAENDALQEASRCISCGFCSECMECVKACPADAIDHTMEAKKVCVDVGSIILSTGYEMIDPSKIRGEFAYGMAANVLTNMEFERMLSASGPNQGEITRPSDGKHPKKIAWIQCVGSRDPQKGLAHCSSVCCMASMKEAVIAKEHDPNIQPTIFYLDLRAYGKDFYTYFQRAKNEGGVRFVRSLVSRVVANPRSQDLELTYLDEAQRLQTETFDMVVLAVGLRVSQGSRQLAEKLGVHLNESGFCATTSFAPVQTSRPGVLVAGMLQAPKDIPQTVIEASAAAGISCRILASARNTMTTAPELPPEKDVSDQRPRIGVFVCRCGINIAATVDVSEVVRRVEKLPDVIYAGENLFTCSQDTQVQIKKTIEEHDLNRIVVASCTPRTHLTLFQETARGAGLNRYLVEMANIREHCSWVHMKEKDRATEKAVDLIRMAVARARRLEPVWNQQLPLVQSALVIGGGVAGMTAALDIAAQGFAVDLLEATGRLGGNALRLSRTVKGEEVQPFLNELIQKVNEHESIHVHYDARITEIQGFVGNFKTVITENGSEPLEIEHGVAVVATGAKEWKPDVFGYGSDPRIRTQLEMSEAMAARDPSVVWADCTVFIQCVGSRCEERPWCSKVCCNHTIMEALALKEKNPRASVYVLYRDMTTYGLNEPLYEKCRRSGVRFIRYEPEDQPVVQVGEKVMVTAKDPVVCETVAMAADNLVLAAAIVPNDSNKELAKFFKIPLHQHNYYLEAHMKLRPVDFATDGVFLAGLAHYPKPLDETIAQAEAAGCHAAQVLARGSVEVAGSVSVVDQYLCRGCGLCVDTCPFHSPQLKQVAPGVFKSEVNPALCKGCGICGVVCPTGAAQVRHFKDEQIGDMIEAALQ</sequence>
<dbReference type="Pfam" id="PF07992">
    <property type="entry name" value="Pyr_redox_2"/>
    <property type="match status" value="2"/>
</dbReference>
<keyword evidence="8" id="KW-0411">Iron-sulfur</keyword>
<dbReference type="SUPFAM" id="SSF54862">
    <property type="entry name" value="4Fe-4S ferredoxins"/>
    <property type="match status" value="1"/>
</dbReference>
<keyword evidence="7" id="KW-0408">Iron</keyword>
<dbReference type="SUPFAM" id="SSF51971">
    <property type="entry name" value="Nucleotide-binding domain"/>
    <property type="match status" value="1"/>
</dbReference>
<dbReference type="Gene3D" id="3.50.50.60">
    <property type="entry name" value="FAD/NAD(P)-binding domain"/>
    <property type="match status" value="4"/>
</dbReference>
<dbReference type="SUPFAM" id="SSF51905">
    <property type="entry name" value="FAD/NAD(P)-binding domain"/>
    <property type="match status" value="3"/>
</dbReference>
<evidence type="ECO:0000313" key="11">
    <source>
        <dbReference type="EMBL" id="MBI5250878.1"/>
    </source>
</evidence>
<name>A0A9D6V531_9BACT</name>
<gene>
    <name evidence="11" type="ORF">HY912_15430</name>
</gene>
<evidence type="ECO:0000259" key="10">
    <source>
        <dbReference type="PROSITE" id="PS51379"/>
    </source>
</evidence>
<keyword evidence="3" id="KW-0004">4Fe-4S</keyword>
<dbReference type="InterPro" id="IPR028261">
    <property type="entry name" value="DPD_II"/>
</dbReference>
<evidence type="ECO:0000256" key="2">
    <source>
        <dbReference type="ARBA" id="ARBA00006561"/>
    </source>
</evidence>
<dbReference type="GO" id="GO:0046872">
    <property type="term" value="F:metal ion binding"/>
    <property type="evidence" value="ECO:0007669"/>
    <property type="project" value="UniProtKB-KW"/>
</dbReference>
<dbReference type="GO" id="GO:0051539">
    <property type="term" value="F:4 iron, 4 sulfur cluster binding"/>
    <property type="evidence" value="ECO:0007669"/>
    <property type="project" value="UniProtKB-KW"/>
</dbReference>
<keyword evidence="5" id="KW-0274">FAD</keyword>
<dbReference type="InterPro" id="IPR039650">
    <property type="entry name" value="HdrA-like"/>
</dbReference>
<dbReference type="Pfam" id="PF00037">
    <property type="entry name" value="Fer4"/>
    <property type="match status" value="1"/>
</dbReference>
<reference evidence="11" key="1">
    <citation type="submission" date="2020-07" db="EMBL/GenBank/DDBJ databases">
        <title>Huge and variable diversity of episymbiotic CPR bacteria and DPANN archaea in groundwater ecosystems.</title>
        <authorList>
            <person name="He C.Y."/>
            <person name="Keren R."/>
            <person name="Whittaker M."/>
            <person name="Farag I.F."/>
            <person name="Doudna J."/>
            <person name="Cate J.H.D."/>
            <person name="Banfield J.F."/>
        </authorList>
    </citation>
    <scope>NUCLEOTIDE SEQUENCE</scope>
    <source>
        <strain evidence="11">NC_groundwater_1664_Pr3_B-0.1um_52_9</strain>
    </source>
</reference>
<keyword evidence="6" id="KW-0560">Oxidoreductase</keyword>
<dbReference type="InterPro" id="IPR036188">
    <property type="entry name" value="FAD/NAD-bd_sf"/>
</dbReference>
<dbReference type="Gene3D" id="3.40.50.720">
    <property type="entry name" value="NAD(P)-binding Rossmann-like Domain"/>
    <property type="match status" value="1"/>
</dbReference>
<dbReference type="GO" id="GO:0016491">
    <property type="term" value="F:oxidoreductase activity"/>
    <property type="evidence" value="ECO:0007669"/>
    <property type="project" value="UniProtKB-KW"/>
</dbReference>
<feature type="domain" description="4Fe-4S ferredoxin-type" evidence="10">
    <location>
        <begin position="1438"/>
        <end position="1467"/>
    </location>
</feature>
<dbReference type="InterPro" id="IPR017896">
    <property type="entry name" value="4Fe4S_Fe-S-bd"/>
</dbReference>
<accession>A0A9D6V531</accession>
<dbReference type="Pfam" id="PF12831">
    <property type="entry name" value="FAD_oxidored"/>
    <property type="match status" value="1"/>
</dbReference>
<feature type="domain" description="4Fe-4S ferredoxin-type" evidence="10">
    <location>
        <begin position="622"/>
        <end position="651"/>
    </location>
</feature>